<keyword evidence="2" id="KW-1185">Reference proteome</keyword>
<dbReference type="EMBL" id="CP113520">
    <property type="protein sequence ID" value="WAJ27515.1"/>
    <property type="molecule type" value="Genomic_DNA"/>
</dbReference>
<evidence type="ECO:0000313" key="1">
    <source>
        <dbReference type="EMBL" id="WAJ27515.1"/>
    </source>
</evidence>
<name>A0ACD4NLJ5_9HYPH</name>
<evidence type="ECO:0000313" key="2">
    <source>
        <dbReference type="Proteomes" id="UP001163223"/>
    </source>
</evidence>
<gene>
    <name evidence="1" type="ORF">OXU80_22140</name>
</gene>
<accession>A0ACD4NLJ5</accession>
<dbReference type="Proteomes" id="UP001163223">
    <property type="component" value="Chromosome"/>
</dbReference>
<protein>
    <submittedName>
        <fullName evidence="1">Uncharacterized protein</fullName>
    </submittedName>
</protein>
<proteinExistence type="predicted"/>
<organism evidence="1 2">
    <name type="scientific">Antarcticirhabdus aurantiaca</name>
    <dbReference type="NCBI Taxonomy" id="2606717"/>
    <lineage>
        <taxon>Bacteria</taxon>
        <taxon>Pseudomonadati</taxon>
        <taxon>Pseudomonadota</taxon>
        <taxon>Alphaproteobacteria</taxon>
        <taxon>Hyphomicrobiales</taxon>
        <taxon>Aurantimonadaceae</taxon>
        <taxon>Antarcticirhabdus</taxon>
    </lineage>
</organism>
<sequence length="121" mass="13818">MREVDNRAMFSGATIIRDEVLPRRAWVGYDAAGRRAVYALAGEEPDVVTDEPVVTIRMGVDFYDAFAEQVTQGPPAPGDMYKRAFAKAEARVQATRMLDRFEEIMKEMLADPEEEMRDERR</sequence>
<reference evidence="1" key="1">
    <citation type="submission" date="2022-11" db="EMBL/GenBank/DDBJ databases">
        <title>beta-Carotene-producing bacterium, Jeongeuplla avenae sp. nov., alleviates the salt stress of Arabidopsis seedlings.</title>
        <authorList>
            <person name="Jiang L."/>
            <person name="Lee J."/>
        </authorList>
    </citation>
    <scope>NUCLEOTIDE SEQUENCE</scope>
    <source>
        <strain evidence="1">DY_R2A_6</strain>
    </source>
</reference>